<reference evidence="1 2" key="1">
    <citation type="submission" date="2018-12" db="EMBL/GenBank/DDBJ databases">
        <authorList>
            <person name="Sun L."/>
            <person name="Chen Z."/>
        </authorList>
    </citation>
    <scope>NUCLEOTIDE SEQUENCE [LARGE SCALE GENOMIC DNA]</scope>
    <source>
        <strain evidence="1 2">3-5-3</strain>
    </source>
</reference>
<sequence>MSMTTEQIHKYVLTYLESMECNVIEQSPYHVTVKLSPEADKELTGRPYYWSFIERTNAEPETMSFLFVFDPEKYEEAEIAKTAQANDARRAALHAQLNQPVISAGEGTVTPSPSQTEDSILGRYFGVVRPLPNVGPGRIHREHLHFGSPRLKQIFEAARRGGSCVYLFEDPGPRQRSTLFPAAYEPWLGVNFKVEFACDMKREELHFMGISLVSRKIDFQFHNRLNGRSLRPRLPENVHIEPSSITLAEGRDALESSLQDKLREIDPGWATEASERLQEELELIDAYYNDLLLEEDEEKRTSAHEQYEARRKEIRWQYEPRILVSAINCGIFHLRQETSRMK</sequence>
<dbReference type="InterPro" id="IPR024562">
    <property type="entry name" value="YqhG"/>
</dbReference>
<comment type="caution">
    <text evidence="1">The sequence shown here is derived from an EMBL/GenBank/DDBJ whole genome shotgun (WGS) entry which is preliminary data.</text>
</comment>
<dbReference type="RefSeq" id="WP_127200826.1">
    <property type="nucleotide sequence ID" value="NZ_RZNX01000013.1"/>
</dbReference>
<keyword evidence="2" id="KW-1185">Reference proteome</keyword>
<dbReference type="OrthoDB" id="2433584at2"/>
<dbReference type="AlphaFoldDB" id="A0A433X168"/>
<accession>A0A433X168</accession>
<dbReference type="Pfam" id="PF11079">
    <property type="entry name" value="YqhG"/>
    <property type="match status" value="2"/>
</dbReference>
<organism evidence="1 2">
    <name type="scientific">Paenibacillus zeisoli</name>
    <dbReference type="NCBI Taxonomy" id="2496267"/>
    <lineage>
        <taxon>Bacteria</taxon>
        <taxon>Bacillati</taxon>
        <taxon>Bacillota</taxon>
        <taxon>Bacilli</taxon>
        <taxon>Bacillales</taxon>
        <taxon>Paenibacillaceae</taxon>
        <taxon>Paenibacillus</taxon>
    </lineage>
</organism>
<gene>
    <name evidence="1" type="ORF">EJP77_18900</name>
</gene>
<dbReference type="Proteomes" id="UP000272464">
    <property type="component" value="Unassembled WGS sequence"/>
</dbReference>
<proteinExistence type="predicted"/>
<dbReference type="EMBL" id="RZNX01000013">
    <property type="protein sequence ID" value="RUT27906.1"/>
    <property type="molecule type" value="Genomic_DNA"/>
</dbReference>
<evidence type="ECO:0000313" key="2">
    <source>
        <dbReference type="Proteomes" id="UP000272464"/>
    </source>
</evidence>
<protein>
    <submittedName>
        <fullName evidence="1">Uncharacterized protein</fullName>
    </submittedName>
</protein>
<name>A0A433X168_9BACL</name>
<evidence type="ECO:0000313" key="1">
    <source>
        <dbReference type="EMBL" id="RUT27906.1"/>
    </source>
</evidence>